<dbReference type="HOGENOM" id="CLU_019134_0_0_1"/>
<dbReference type="VEuPathDB" id="FungiDB:LELG_05271"/>
<dbReference type="PROSITE" id="PS51732">
    <property type="entry name" value="ASN_GLN_ASE_3"/>
    <property type="match status" value="1"/>
</dbReference>
<dbReference type="GeneID" id="5230633"/>
<dbReference type="CDD" id="cd08964">
    <property type="entry name" value="L-asparaginase_II"/>
    <property type="match status" value="1"/>
</dbReference>
<dbReference type="InterPro" id="IPR004550">
    <property type="entry name" value="AsnASE_II"/>
</dbReference>
<dbReference type="PIRSF" id="PIRSF001220">
    <property type="entry name" value="L-ASNase_gatD"/>
    <property type="match status" value="1"/>
</dbReference>
<evidence type="ECO:0000256" key="6">
    <source>
        <dbReference type="PIRSR" id="PIRSR001220-2"/>
    </source>
</evidence>
<dbReference type="PROSITE" id="PS00917">
    <property type="entry name" value="ASN_GLN_ASE_2"/>
    <property type="match status" value="1"/>
</dbReference>
<dbReference type="SUPFAM" id="SSF53774">
    <property type="entry name" value="Glutaminase/Asparaginase"/>
    <property type="match status" value="1"/>
</dbReference>
<dbReference type="EC" id="3.5.1.1" evidence="2"/>
<feature type="binding site" evidence="6">
    <location>
        <begin position="154"/>
        <end position="155"/>
    </location>
    <ligand>
        <name>substrate</name>
    </ligand>
</feature>
<dbReference type="STRING" id="379508.A5E6N2"/>
<dbReference type="PANTHER" id="PTHR11707">
    <property type="entry name" value="L-ASPARAGINASE"/>
    <property type="match status" value="1"/>
</dbReference>
<dbReference type="PANTHER" id="PTHR11707:SF28">
    <property type="entry name" value="60 KDA LYSOPHOSPHOLIPASE"/>
    <property type="match status" value="1"/>
</dbReference>
<dbReference type="InterPro" id="IPR027473">
    <property type="entry name" value="L-asparaginase_C"/>
</dbReference>
<evidence type="ECO:0000313" key="13">
    <source>
        <dbReference type="Proteomes" id="UP000001996"/>
    </source>
</evidence>
<dbReference type="EMBL" id="CH981532">
    <property type="protein sequence ID" value="EDK47090.1"/>
    <property type="molecule type" value="Genomic_DNA"/>
</dbReference>
<dbReference type="FunFam" id="3.40.50.40:FF:000006">
    <property type="entry name" value="L-asparaginase I"/>
    <property type="match status" value="1"/>
</dbReference>
<gene>
    <name evidence="12" type="ORF">LELG_05271</name>
</gene>
<dbReference type="SMART" id="SM00870">
    <property type="entry name" value="Asparaginase"/>
    <property type="match status" value="1"/>
</dbReference>
<protein>
    <recommendedName>
        <fullName evidence="2">asparaginase</fullName>
        <ecNumber evidence="2">3.5.1.1</ecNumber>
    </recommendedName>
</protein>
<dbReference type="Proteomes" id="UP000001996">
    <property type="component" value="Unassembled WGS sequence"/>
</dbReference>
<dbReference type="OMA" id="RYYMQPL"/>
<dbReference type="FunFam" id="3.40.50.1170:FF:000001">
    <property type="entry name" value="L-asparaginase 2"/>
    <property type="match status" value="1"/>
</dbReference>
<feature type="active site" evidence="8">
    <location>
        <position position="154"/>
    </location>
</feature>
<dbReference type="InterPro" id="IPR020827">
    <property type="entry name" value="Asparaginase/glutaminase_AS1"/>
</dbReference>
<evidence type="ECO:0000256" key="3">
    <source>
        <dbReference type="ARBA" id="ARBA00022801"/>
    </source>
</evidence>
<dbReference type="InterPro" id="IPR027475">
    <property type="entry name" value="Asparaginase/glutaminase_AS2"/>
</dbReference>
<dbReference type="InterPro" id="IPR027474">
    <property type="entry name" value="L-asparaginase_N"/>
</dbReference>
<dbReference type="InParanoid" id="A5E6N2"/>
<dbReference type="Gene3D" id="3.40.50.40">
    <property type="match status" value="1"/>
</dbReference>
<accession>A5E6N2</accession>
<evidence type="ECO:0000256" key="5">
    <source>
        <dbReference type="PIRSR" id="PIRSR001220-1"/>
    </source>
</evidence>
<evidence type="ECO:0000256" key="9">
    <source>
        <dbReference type="RuleBase" id="RU004456"/>
    </source>
</evidence>
<sequence length="394" mass="42900">MSDSPENYVPLSLKHLQDHNHASSQIEIADFHTKSDHHAFKLRYRSNSIVSAAGTVSTAPEEERPLPTIKILGTGGTIASKANSSHATAGYEVDLTIEELVSQIPDLSGTCQLEYEQVLNIDSSELGPKEITLLRNQIVEDLDHYDGIVITHGTDTLEETAFYIQSTIETEKPIVFCGSMRPSTAISSDGPMNLYQAIVIASSSTSRGRGVLTSLNDRIGSGYYITKSNANSLDTFKSVGQGYVGNFVNNQVRYYYPPAKPSGLTVFDIPAEIEFAEVPIVYAYQGFDTKVLELVLKNIDAKGLVIATMGAGSFPSKCNKFLADTVSADFPIVYSKRSMDGMVPEGALPKIRGVPFQNAIAGGYLNPQKARILLQLCLNAGYDLKKIKQVFKVV</sequence>
<dbReference type="PRINTS" id="PR00139">
    <property type="entry name" value="ASNGLNASE"/>
</dbReference>
<feature type="active site" evidence="7">
    <location>
        <position position="77"/>
    </location>
</feature>
<dbReference type="NCBIfam" id="TIGR00520">
    <property type="entry name" value="asnASE_II"/>
    <property type="match status" value="1"/>
</dbReference>
<dbReference type="eggNOG" id="KOG0503">
    <property type="taxonomic scope" value="Eukaryota"/>
</dbReference>
<dbReference type="AlphaFoldDB" id="A5E6N2"/>
<dbReference type="InterPro" id="IPR037152">
    <property type="entry name" value="L-asparaginase_N_sf"/>
</dbReference>
<evidence type="ECO:0000256" key="1">
    <source>
        <dbReference type="ARBA" id="ARBA00010518"/>
    </source>
</evidence>
<feature type="domain" description="Asparaginase/glutaminase C-terminal" evidence="11">
    <location>
        <begin position="278"/>
        <end position="391"/>
    </location>
</feature>
<comment type="similarity">
    <text evidence="1 9">Belongs to the asparaginase 1 family.</text>
</comment>
<dbReference type="GO" id="GO:0006530">
    <property type="term" value="P:L-asparagine catabolic process"/>
    <property type="evidence" value="ECO:0007669"/>
    <property type="project" value="EnsemblFungi"/>
</dbReference>
<dbReference type="FunCoup" id="A5E6N2">
    <property type="interactions" value="59"/>
</dbReference>
<dbReference type="GO" id="GO:0004067">
    <property type="term" value="F:asparaginase activity"/>
    <property type="evidence" value="ECO:0007669"/>
    <property type="project" value="UniProtKB-UniRule"/>
</dbReference>
<dbReference type="Pfam" id="PF00710">
    <property type="entry name" value="Asparaginase"/>
    <property type="match status" value="1"/>
</dbReference>
<dbReference type="Pfam" id="PF17763">
    <property type="entry name" value="Asparaginase_C"/>
    <property type="match status" value="1"/>
</dbReference>
<feature type="domain" description="L-asparaginase N-terminal" evidence="10">
    <location>
        <begin position="69"/>
        <end position="258"/>
    </location>
</feature>
<evidence type="ECO:0000313" key="12">
    <source>
        <dbReference type="EMBL" id="EDK47090.1"/>
    </source>
</evidence>
<dbReference type="InterPro" id="IPR036152">
    <property type="entry name" value="Asp/glu_Ase-like_sf"/>
</dbReference>
<dbReference type="SMR" id="A5E6N2"/>
<evidence type="ECO:0000259" key="11">
    <source>
        <dbReference type="Pfam" id="PF17763"/>
    </source>
</evidence>
<proteinExistence type="inferred from homology"/>
<dbReference type="InterPro" id="IPR006034">
    <property type="entry name" value="Asparaginase/glutaminase-like"/>
</dbReference>
<dbReference type="OrthoDB" id="542841at2759"/>
<dbReference type="Gene3D" id="3.40.50.1170">
    <property type="entry name" value="L-asparaginase, N-terminal domain"/>
    <property type="match status" value="1"/>
</dbReference>
<feature type="active site" description="O-isoaspartyl threonine intermediate" evidence="5">
    <location>
        <position position="77"/>
    </location>
</feature>
<dbReference type="PROSITE" id="PS00144">
    <property type="entry name" value="ASN_GLN_ASE_1"/>
    <property type="match status" value="1"/>
</dbReference>
<organism evidence="12 13">
    <name type="scientific">Lodderomyces elongisporus (strain ATCC 11503 / CBS 2605 / JCM 1781 / NBRC 1676 / NRRL YB-4239)</name>
    <name type="common">Yeast</name>
    <name type="synonym">Saccharomyces elongisporus</name>
    <dbReference type="NCBI Taxonomy" id="379508"/>
    <lineage>
        <taxon>Eukaryota</taxon>
        <taxon>Fungi</taxon>
        <taxon>Dikarya</taxon>
        <taxon>Ascomycota</taxon>
        <taxon>Saccharomycotina</taxon>
        <taxon>Pichiomycetes</taxon>
        <taxon>Debaryomycetaceae</taxon>
        <taxon>Candida/Lodderomyces clade</taxon>
        <taxon>Lodderomyces</taxon>
    </lineage>
</organism>
<feature type="binding site" evidence="6">
    <location>
        <position position="123"/>
    </location>
    <ligand>
        <name>substrate</name>
    </ligand>
</feature>
<evidence type="ECO:0000256" key="4">
    <source>
        <dbReference type="ARBA" id="ARBA00049366"/>
    </source>
</evidence>
<comment type="catalytic activity">
    <reaction evidence="4">
        <text>L-asparagine + H2O = L-aspartate + NH4(+)</text>
        <dbReference type="Rhea" id="RHEA:21016"/>
        <dbReference type="ChEBI" id="CHEBI:15377"/>
        <dbReference type="ChEBI" id="CHEBI:28938"/>
        <dbReference type="ChEBI" id="CHEBI:29991"/>
        <dbReference type="ChEBI" id="CHEBI:58048"/>
        <dbReference type="EC" id="3.5.1.1"/>
    </reaction>
</comment>
<dbReference type="PIRSF" id="PIRSF500176">
    <property type="entry name" value="L_ASNase"/>
    <property type="match status" value="1"/>
</dbReference>
<dbReference type="KEGG" id="lel:PVL30_002367"/>
<evidence type="ECO:0000256" key="7">
    <source>
        <dbReference type="PROSITE-ProRule" id="PRU10099"/>
    </source>
</evidence>
<evidence type="ECO:0000256" key="8">
    <source>
        <dbReference type="PROSITE-ProRule" id="PRU10100"/>
    </source>
</evidence>
<reference evidence="12 13" key="1">
    <citation type="journal article" date="2009" name="Nature">
        <title>Evolution of pathogenicity and sexual reproduction in eight Candida genomes.</title>
        <authorList>
            <person name="Butler G."/>
            <person name="Rasmussen M.D."/>
            <person name="Lin M.F."/>
            <person name="Santos M.A."/>
            <person name="Sakthikumar S."/>
            <person name="Munro C.A."/>
            <person name="Rheinbay E."/>
            <person name="Grabherr M."/>
            <person name="Forche A."/>
            <person name="Reedy J.L."/>
            <person name="Agrafioti I."/>
            <person name="Arnaud M.B."/>
            <person name="Bates S."/>
            <person name="Brown A.J."/>
            <person name="Brunke S."/>
            <person name="Costanzo M.C."/>
            <person name="Fitzpatrick D.A."/>
            <person name="de Groot P.W."/>
            <person name="Harris D."/>
            <person name="Hoyer L.L."/>
            <person name="Hube B."/>
            <person name="Klis F.M."/>
            <person name="Kodira C."/>
            <person name="Lennard N."/>
            <person name="Logue M.E."/>
            <person name="Martin R."/>
            <person name="Neiman A.M."/>
            <person name="Nikolaou E."/>
            <person name="Quail M.A."/>
            <person name="Quinn J."/>
            <person name="Santos M.C."/>
            <person name="Schmitzberger F.F."/>
            <person name="Sherlock G."/>
            <person name="Shah P."/>
            <person name="Silverstein K.A."/>
            <person name="Skrzypek M.S."/>
            <person name="Soll D."/>
            <person name="Staggs R."/>
            <person name="Stansfield I."/>
            <person name="Stumpf M.P."/>
            <person name="Sudbery P.E."/>
            <person name="Srikantha T."/>
            <person name="Zeng Q."/>
            <person name="Berman J."/>
            <person name="Berriman M."/>
            <person name="Heitman J."/>
            <person name="Gow N.A."/>
            <person name="Lorenz M.C."/>
            <person name="Birren B.W."/>
            <person name="Kellis M."/>
            <person name="Cuomo C.A."/>
        </authorList>
    </citation>
    <scope>NUCLEOTIDE SEQUENCE [LARGE SCALE GENOMIC DNA]</scope>
    <source>
        <strain evidence="13">ATCC 11503 / BCRC 21390 / CBS 2605 / JCM 1781 / NBRC 1676 / NRRL YB-4239</strain>
    </source>
</reference>
<evidence type="ECO:0000256" key="2">
    <source>
        <dbReference type="ARBA" id="ARBA00012920"/>
    </source>
</evidence>
<dbReference type="RefSeq" id="XP_001523425.1">
    <property type="nucleotide sequence ID" value="XM_001523375.1"/>
</dbReference>
<evidence type="ECO:0000259" key="10">
    <source>
        <dbReference type="Pfam" id="PF00710"/>
    </source>
</evidence>
<dbReference type="InterPro" id="IPR040919">
    <property type="entry name" value="Asparaginase_C"/>
</dbReference>
<keyword evidence="13" id="KW-1185">Reference proteome</keyword>
<name>A5E6N2_LODEL</name>
<keyword evidence="3" id="KW-0378">Hydrolase</keyword>